<protein>
    <submittedName>
        <fullName evidence="2">Uncharacterized protein</fullName>
    </submittedName>
</protein>
<feature type="compositionally biased region" description="Basic and acidic residues" evidence="1">
    <location>
        <begin position="67"/>
        <end position="82"/>
    </location>
</feature>
<comment type="caution">
    <text evidence="2">The sequence shown here is derived from an EMBL/GenBank/DDBJ whole genome shotgun (WGS) entry which is preliminary data.</text>
</comment>
<name>A0AAV4FLA7_9GAST</name>
<proteinExistence type="predicted"/>
<organism evidence="2 3">
    <name type="scientific">Elysia marginata</name>
    <dbReference type="NCBI Taxonomy" id="1093978"/>
    <lineage>
        <taxon>Eukaryota</taxon>
        <taxon>Metazoa</taxon>
        <taxon>Spiralia</taxon>
        <taxon>Lophotrochozoa</taxon>
        <taxon>Mollusca</taxon>
        <taxon>Gastropoda</taxon>
        <taxon>Heterobranchia</taxon>
        <taxon>Euthyneura</taxon>
        <taxon>Panpulmonata</taxon>
        <taxon>Sacoglossa</taxon>
        <taxon>Placobranchoidea</taxon>
        <taxon>Plakobranchidae</taxon>
        <taxon>Elysia</taxon>
    </lineage>
</organism>
<evidence type="ECO:0000313" key="2">
    <source>
        <dbReference type="EMBL" id="GFR74068.1"/>
    </source>
</evidence>
<sequence>MISNVTMTTDVTMITGVTMISDVTMITGVTMISDDYCILFPHCAASWSSGRRSDFGSRGNLRPSRSGYRDRPLRPADIERATVRATGQADSAASEAL</sequence>
<accession>A0AAV4FLA7</accession>
<gene>
    <name evidence="2" type="ORF">ElyMa_005745900</name>
</gene>
<dbReference type="EMBL" id="BMAT01011507">
    <property type="protein sequence ID" value="GFR74068.1"/>
    <property type="molecule type" value="Genomic_DNA"/>
</dbReference>
<evidence type="ECO:0000256" key="1">
    <source>
        <dbReference type="SAM" id="MobiDB-lite"/>
    </source>
</evidence>
<reference evidence="2 3" key="1">
    <citation type="journal article" date="2021" name="Elife">
        <title>Chloroplast acquisition without the gene transfer in kleptoplastic sea slugs, Plakobranchus ocellatus.</title>
        <authorList>
            <person name="Maeda T."/>
            <person name="Takahashi S."/>
            <person name="Yoshida T."/>
            <person name="Shimamura S."/>
            <person name="Takaki Y."/>
            <person name="Nagai Y."/>
            <person name="Toyoda A."/>
            <person name="Suzuki Y."/>
            <person name="Arimoto A."/>
            <person name="Ishii H."/>
            <person name="Satoh N."/>
            <person name="Nishiyama T."/>
            <person name="Hasebe M."/>
            <person name="Maruyama T."/>
            <person name="Minagawa J."/>
            <person name="Obokata J."/>
            <person name="Shigenobu S."/>
        </authorList>
    </citation>
    <scope>NUCLEOTIDE SEQUENCE [LARGE SCALE GENOMIC DNA]</scope>
</reference>
<evidence type="ECO:0000313" key="3">
    <source>
        <dbReference type="Proteomes" id="UP000762676"/>
    </source>
</evidence>
<feature type="region of interest" description="Disordered" evidence="1">
    <location>
        <begin position="49"/>
        <end position="97"/>
    </location>
</feature>
<dbReference type="AlphaFoldDB" id="A0AAV4FLA7"/>
<keyword evidence="3" id="KW-1185">Reference proteome</keyword>
<dbReference type="Proteomes" id="UP000762676">
    <property type="component" value="Unassembled WGS sequence"/>
</dbReference>